<dbReference type="PANTHER" id="PTHR31814:SF2">
    <property type="entry name" value="PHOSPHOMEVALONATE KINASE"/>
    <property type="match status" value="1"/>
</dbReference>
<dbReference type="UniPathway" id="UPA00057">
    <property type="reaction ID" value="UER00098"/>
</dbReference>
<sequence>MKTTTVKVPGKLFLAGEYAVTKPGQPALLAAVDRGLTIRVAATDRLMPGSLVIKSDAMPEPLVLTWSTLAELNQETSDSFLGPWSFVKAALVLFYQEHLDLQLTQQLALSLTISSQMAVDHNKLGLGSSAAVSVAIIKGLVTYFDQKDRLQAIFRQASFAHYFIQGSGSLGDLASATFTGVIFYQAPDWLNQVDSKKLTLSDFSKLDWSNLAIKPLPWPKNWQIGIVATFQPASTKKALAKGFWQTDFARQSKEAVTKAALAIENHDYHGLMQGLKNNQDLLKRVLPTGYLTPALSQFLTLLGQKGLAGKVSGAGYGDNGFVVFENQTQGHGFHQASQGTALHLLLPALWQDTVLL</sequence>
<evidence type="ECO:0000256" key="1">
    <source>
        <dbReference type="ARBA" id="ARBA00005017"/>
    </source>
</evidence>
<evidence type="ECO:0000313" key="9">
    <source>
        <dbReference type="EMBL" id="GAP03642.1"/>
    </source>
</evidence>
<comment type="pathway">
    <text evidence="1">Isoprenoid biosynthesis; isopentenyl diphosphate biosynthesis via mevalonate pathway; isopentenyl diphosphate from (R)-mevalonate: step 2/3.</text>
</comment>
<dbReference type="Proteomes" id="UP000064514">
    <property type="component" value="Unassembled WGS sequence"/>
</dbReference>
<dbReference type="SUPFAM" id="SSF55060">
    <property type="entry name" value="GHMP Kinase, C-terminal domain"/>
    <property type="match status" value="1"/>
</dbReference>
<proteinExistence type="predicted"/>
<dbReference type="InterPro" id="IPR014721">
    <property type="entry name" value="Ribsml_uS5_D2-typ_fold_subgr"/>
</dbReference>
<dbReference type="InterPro" id="IPR020568">
    <property type="entry name" value="Ribosomal_Su5_D2-typ_SF"/>
</dbReference>
<dbReference type="GO" id="GO:0005524">
    <property type="term" value="F:ATP binding"/>
    <property type="evidence" value="ECO:0007669"/>
    <property type="project" value="UniProtKB-KW"/>
</dbReference>
<dbReference type="NCBIfam" id="TIGR01220">
    <property type="entry name" value="Pmev_kin_Gr_pos"/>
    <property type="match status" value="1"/>
</dbReference>
<dbReference type="Gene3D" id="3.30.70.890">
    <property type="entry name" value="GHMP kinase, C-terminal domain"/>
    <property type="match status" value="1"/>
</dbReference>
<dbReference type="Pfam" id="PF08544">
    <property type="entry name" value="GHMP_kinases_C"/>
    <property type="match status" value="1"/>
</dbReference>
<dbReference type="PANTHER" id="PTHR31814">
    <property type="match status" value="1"/>
</dbReference>
<dbReference type="EC" id="2.7.4.2" evidence="2"/>
<dbReference type="RefSeq" id="WP_059393164.1">
    <property type="nucleotide sequence ID" value="NZ_DF968078.1"/>
</dbReference>
<dbReference type="SUPFAM" id="SSF54211">
    <property type="entry name" value="Ribosomal protein S5 domain 2-like"/>
    <property type="match status" value="1"/>
</dbReference>
<dbReference type="InterPro" id="IPR005917">
    <property type="entry name" value="Pmev_kinase_bact"/>
</dbReference>
<evidence type="ECO:0000259" key="8">
    <source>
        <dbReference type="Pfam" id="PF08544"/>
    </source>
</evidence>
<evidence type="ECO:0000256" key="5">
    <source>
        <dbReference type="ARBA" id="ARBA00022777"/>
    </source>
</evidence>
<name>A0A3F3H0N6_9LACO</name>
<dbReference type="GO" id="GO:0004631">
    <property type="term" value="F:phosphomevalonate kinase activity"/>
    <property type="evidence" value="ECO:0007669"/>
    <property type="project" value="UniProtKB-EC"/>
</dbReference>
<keyword evidence="6" id="KW-0067">ATP-binding</keyword>
<dbReference type="InterPro" id="IPR036554">
    <property type="entry name" value="GHMP_kinase_C_sf"/>
</dbReference>
<dbReference type="Pfam" id="PF00288">
    <property type="entry name" value="GHMP_kinases_N"/>
    <property type="match status" value="1"/>
</dbReference>
<keyword evidence="5 9" id="KW-0418">Kinase</keyword>
<dbReference type="InterPro" id="IPR006204">
    <property type="entry name" value="GHMP_kinase_N_dom"/>
</dbReference>
<dbReference type="InterPro" id="IPR035102">
    <property type="entry name" value="Phosphomevalonate_kinase"/>
</dbReference>
<evidence type="ECO:0000259" key="7">
    <source>
        <dbReference type="Pfam" id="PF00288"/>
    </source>
</evidence>
<dbReference type="AlphaFoldDB" id="A0A3F3H0N6"/>
<dbReference type="GO" id="GO:0019287">
    <property type="term" value="P:isopentenyl diphosphate biosynthetic process, mevalonate pathway"/>
    <property type="evidence" value="ECO:0007669"/>
    <property type="project" value="UniProtKB-UniPathway"/>
</dbReference>
<feature type="domain" description="GHMP kinase C-terminal" evidence="8">
    <location>
        <begin position="262"/>
        <end position="329"/>
    </location>
</feature>
<dbReference type="InterPro" id="IPR013750">
    <property type="entry name" value="GHMP_kinase_C_dom"/>
</dbReference>
<accession>A0A3F3H0N6</accession>
<dbReference type="EMBL" id="DF968078">
    <property type="protein sequence ID" value="GAP03642.1"/>
    <property type="molecule type" value="Genomic_DNA"/>
</dbReference>
<protein>
    <recommendedName>
        <fullName evidence="2">phosphomevalonate kinase</fullName>
        <ecNumber evidence="2">2.7.4.2</ecNumber>
    </recommendedName>
</protein>
<keyword evidence="3" id="KW-0808">Transferase</keyword>
<feature type="domain" description="GHMP kinase N-terminal" evidence="7">
    <location>
        <begin position="88"/>
        <end position="180"/>
    </location>
</feature>
<dbReference type="STRING" id="709323.GCA_001047135_00185"/>
<reference evidence="9" key="1">
    <citation type="journal article" date="2015" name="BMC Genomics">
        <title>Comparative genomics of Fructobacillus spp. and Leuconostoc spp. reveals niche-specific evolution of Fructobacillus spp.</title>
        <authorList>
            <person name="Endo A."/>
            <person name="Tanizawa Y."/>
            <person name="Tanaka N."/>
            <person name="Maeno S."/>
            <person name="Kumar H."/>
            <person name="Shiwa Y."/>
            <person name="Okada S."/>
            <person name="Yoshikawa H."/>
            <person name="Dicks L."/>
            <person name="Nakagawa J."/>
            <person name="Arita M."/>
        </authorList>
    </citation>
    <scope>NUCLEOTIDE SEQUENCE [LARGE SCALE GENOMIC DNA]</scope>
    <source>
        <strain evidence="9">F214-1</strain>
    </source>
</reference>
<evidence type="ECO:0000256" key="2">
    <source>
        <dbReference type="ARBA" id="ARBA00012958"/>
    </source>
</evidence>
<evidence type="ECO:0000256" key="3">
    <source>
        <dbReference type="ARBA" id="ARBA00022679"/>
    </source>
</evidence>
<dbReference type="Gene3D" id="3.30.230.10">
    <property type="match status" value="1"/>
</dbReference>
<keyword evidence="4" id="KW-0547">Nucleotide-binding</keyword>
<evidence type="ECO:0000256" key="6">
    <source>
        <dbReference type="ARBA" id="ARBA00022840"/>
    </source>
</evidence>
<evidence type="ECO:0000256" key="4">
    <source>
        <dbReference type="ARBA" id="ARBA00022741"/>
    </source>
</evidence>
<gene>
    <name evidence="9" type="ORF">FTRO_0011870</name>
</gene>
<organism evidence="9">
    <name type="scientific">Fructobacillus tropaeoli</name>
    <dbReference type="NCBI Taxonomy" id="709323"/>
    <lineage>
        <taxon>Bacteria</taxon>
        <taxon>Bacillati</taxon>
        <taxon>Bacillota</taxon>
        <taxon>Bacilli</taxon>
        <taxon>Lactobacillales</taxon>
        <taxon>Lactobacillaceae</taxon>
        <taxon>Fructobacillus</taxon>
    </lineage>
</organism>